<evidence type="ECO:0000313" key="7">
    <source>
        <dbReference type="EMBL" id="MFC6199642.1"/>
    </source>
</evidence>
<evidence type="ECO:0000256" key="4">
    <source>
        <dbReference type="ARBA" id="ARBA00022989"/>
    </source>
</evidence>
<dbReference type="InterPro" id="IPR005495">
    <property type="entry name" value="LptG/LptF_permease"/>
</dbReference>
<evidence type="ECO:0000256" key="2">
    <source>
        <dbReference type="ARBA" id="ARBA00022475"/>
    </source>
</evidence>
<feature type="transmembrane region" description="Helical" evidence="6">
    <location>
        <begin position="294"/>
        <end position="312"/>
    </location>
</feature>
<keyword evidence="2" id="KW-1003">Cell membrane</keyword>
<comment type="subcellular location">
    <subcellularLocation>
        <location evidence="1">Cell membrane</location>
        <topology evidence="1">Multi-pass membrane protein</topology>
    </subcellularLocation>
</comment>
<reference evidence="8" key="1">
    <citation type="journal article" date="2019" name="Int. J. Syst. Evol. Microbiol.">
        <title>The Global Catalogue of Microorganisms (GCM) 10K type strain sequencing project: providing services to taxonomists for standard genome sequencing and annotation.</title>
        <authorList>
            <consortium name="The Broad Institute Genomics Platform"/>
            <consortium name="The Broad Institute Genome Sequencing Center for Infectious Disease"/>
            <person name="Wu L."/>
            <person name="Ma J."/>
        </authorList>
    </citation>
    <scope>NUCLEOTIDE SEQUENCE [LARGE SCALE GENOMIC DNA]</scope>
    <source>
        <strain evidence="8">CGMCC-1.15741</strain>
    </source>
</reference>
<dbReference type="NCBIfam" id="TIGR04408">
    <property type="entry name" value="LptG_lptG"/>
    <property type="match status" value="1"/>
</dbReference>
<dbReference type="EMBL" id="JBHSSW010000066">
    <property type="protein sequence ID" value="MFC6199642.1"/>
    <property type="molecule type" value="Genomic_DNA"/>
</dbReference>
<evidence type="ECO:0000256" key="1">
    <source>
        <dbReference type="ARBA" id="ARBA00004651"/>
    </source>
</evidence>
<keyword evidence="5 6" id="KW-0472">Membrane</keyword>
<protein>
    <submittedName>
        <fullName evidence="7">LPS export ABC transporter permease LptG</fullName>
    </submittedName>
</protein>
<dbReference type="RefSeq" id="WP_377380874.1">
    <property type="nucleotide sequence ID" value="NZ_JBHSSW010000066.1"/>
</dbReference>
<dbReference type="PANTHER" id="PTHR33529:SF2">
    <property type="entry name" value="LIPOPOLYSACCHARIDE EXPORT SYSTEM PERMEASE PROTEIN LPTG"/>
    <property type="match status" value="1"/>
</dbReference>
<dbReference type="Proteomes" id="UP001596303">
    <property type="component" value="Unassembled WGS sequence"/>
</dbReference>
<proteinExistence type="predicted"/>
<keyword evidence="3 6" id="KW-0812">Transmembrane</keyword>
<feature type="transmembrane region" description="Helical" evidence="6">
    <location>
        <begin position="64"/>
        <end position="82"/>
    </location>
</feature>
<feature type="transmembrane region" description="Helical" evidence="6">
    <location>
        <begin position="319"/>
        <end position="337"/>
    </location>
</feature>
<evidence type="ECO:0000256" key="3">
    <source>
        <dbReference type="ARBA" id="ARBA00022692"/>
    </source>
</evidence>
<dbReference type="Pfam" id="PF03739">
    <property type="entry name" value="LptF_LptG"/>
    <property type="match status" value="1"/>
</dbReference>
<gene>
    <name evidence="7" type="primary">lptG</name>
    <name evidence="7" type="ORF">ACFQDM_16290</name>
</gene>
<evidence type="ECO:0000256" key="6">
    <source>
        <dbReference type="SAM" id="Phobius"/>
    </source>
</evidence>
<feature type="transmembrane region" description="Helical" evidence="6">
    <location>
        <begin position="349"/>
        <end position="369"/>
    </location>
</feature>
<feature type="transmembrane region" description="Helical" evidence="6">
    <location>
        <begin position="103"/>
        <end position="122"/>
    </location>
</feature>
<dbReference type="InterPro" id="IPR030923">
    <property type="entry name" value="LptG"/>
</dbReference>
<accession>A0ABW1SED4</accession>
<comment type="caution">
    <text evidence="7">The sequence shown here is derived from an EMBL/GenBank/DDBJ whole genome shotgun (WGS) entry which is preliminary data.</text>
</comment>
<sequence length="373" mass="40662">MGLGQRLQRYVFRACLSSLGITFAVIFAAILLVDIVEQLRTVGDTVDISFVTAGQLTLMKMPMLIEQTMPFLILSAAILAFSRLSRLSELPAMRAAGLSAWRFLAPLALLAVILGLFSMFVLNPLGAKLNAQFEQTRARLVGGTADGIAPSKNGIWLRQGSDTNQFVIHATSTAQSGIVLQDVKIFEYDRVYARGEGTDEFAFRRRIEADTATLKNGFWELRNVVENTPGEETSRQDALSIPTDLDPAKLLDRFASINTIGFWELPTFIRDTRRAGLDALRYEMHFHSLLSTPILYLAMALIGALVCLRLARLGGTTQLIAWGALSAVLLYFVTELSHSLGAAGAAPTLVAAFAPPVFALFAALTTIAYQEDG</sequence>
<feature type="transmembrane region" description="Helical" evidence="6">
    <location>
        <begin position="12"/>
        <end position="33"/>
    </location>
</feature>
<keyword evidence="4 6" id="KW-1133">Transmembrane helix</keyword>
<evidence type="ECO:0000313" key="8">
    <source>
        <dbReference type="Proteomes" id="UP001596303"/>
    </source>
</evidence>
<evidence type="ECO:0000256" key="5">
    <source>
        <dbReference type="ARBA" id="ARBA00023136"/>
    </source>
</evidence>
<dbReference type="PANTHER" id="PTHR33529">
    <property type="entry name" value="SLR0882 PROTEIN-RELATED"/>
    <property type="match status" value="1"/>
</dbReference>
<keyword evidence="8" id="KW-1185">Reference proteome</keyword>
<name>A0ABW1SED4_9PROT</name>
<organism evidence="7 8">
    <name type="scientific">Ponticaulis profundi</name>
    <dbReference type="NCBI Taxonomy" id="2665222"/>
    <lineage>
        <taxon>Bacteria</taxon>
        <taxon>Pseudomonadati</taxon>
        <taxon>Pseudomonadota</taxon>
        <taxon>Alphaproteobacteria</taxon>
        <taxon>Hyphomonadales</taxon>
        <taxon>Hyphomonadaceae</taxon>
        <taxon>Ponticaulis</taxon>
    </lineage>
</organism>